<proteinExistence type="predicted"/>
<name>A0A7J7GTX2_CAMSI</name>
<reference evidence="2" key="1">
    <citation type="journal article" date="2020" name="Nat. Commun.">
        <title>Genome assembly of wild tea tree DASZ reveals pedigree and selection history of tea varieties.</title>
        <authorList>
            <person name="Zhang W."/>
            <person name="Zhang Y."/>
            <person name="Qiu H."/>
            <person name="Guo Y."/>
            <person name="Wan H."/>
            <person name="Zhang X."/>
            <person name="Scossa F."/>
            <person name="Alseekh S."/>
            <person name="Zhang Q."/>
            <person name="Wang P."/>
            <person name="Xu L."/>
            <person name="Schmidt M.H."/>
            <person name="Jia X."/>
            <person name="Li D."/>
            <person name="Zhu A."/>
            <person name="Guo F."/>
            <person name="Chen W."/>
            <person name="Ni D."/>
            <person name="Usadel B."/>
            <person name="Fernie A.R."/>
            <person name="Wen W."/>
        </authorList>
    </citation>
    <scope>NUCLEOTIDE SEQUENCE [LARGE SCALE GENOMIC DNA]</scope>
    <source>
        <strain evidence="2">cv. G240</strain>
    </source>
</reference>
<protein>
    <submittedName>
        <fullName evidence="1">Uncharacterized protein</fullName>
    </submittedName>
</protein>
<reference evidence="1 2" key="2">
    <citation type="submission" date="2020-07" db="EMBL/GenBank/DDBJ databases">
        <title>Genome assembly of wild tea tree DASZ reveals pedigree and selection history of tea varieties.</title>
        <authorList>
            <person name="Zhang W."/>
        </authorList>
    </citation>
    <scope>NUCLEOTIDE SEQUENCE [LARGE SCALE GENOMIC DNA]</scope>
    <source>
        <strain evidence="2">cv. G240</strain>
        <tissue evidence="1">Leaf</tissue>
    </source>
</reference>
<dbReference type="Proteomes" id="UP000593564">
    <property type="component" value="Unassembled WGS sequence"/>
</dbReference>
<evidence type="ECO:0000313" key="2">
    <source>
        <dbReference type="Proteomes" id="UP000593564"/>
    </source>
</evidence>
<dbReference type="EMBL" id="JACBKZ010000008">
    <property type="protein sequence ID" value="KAF5943907.1"/>
    <property type="molecule type" value="Genomic_DNA"/>
</dbReference>
<organism evidence="1 2">
    <name type="scientific">Camellia sinensis</name>
    <name type="common">Tea plant</name>
    <name type="synonym">Thea sinensis</name>
    <dbReference type="NCBI Taxonomy" id="4442"/>
    <lineage>
        <taxon>Eukaryota</taxon>
        <taxon>Viridiplantae</taxon>
        <taxon>Streptophyta</taxon>
        <taxon>Embryophyta</taxon>
        <taxon>Tracheophyta</taxon>
        <taxon>Spermatophyta</taxon>
        <taxon>Magnoliopsida</taxon>
        <taxon>eudicotyledons</taxon>
        <taxon>Gunneridae</taxon>
        <taxon>Pentapetalae</taxon>
        <taxon>asterids</taxon>
        <taxon>Ericales</taxon>
        <taxon>Theaceae</taxon>
        <taxon>Camellia</taxon>
    </lineage>
</organism>
<dbReference type="AlphaFoldDB" id="A0A7J7GTX2"/>
<keyword evidence="2" id="KW-1185">Reference proteome</keyword>
<evidence type="ECO:0000313" key="1">
    <source>
        <dbReference type="EMBL" id="KAF5943907.1"/>
    </source>
</evidence>
<sequence length="58" mass="6595">MLPMPSFLRVHMDGATANALANALLHIEKNQNIKKFKTIISKFKKEKEPEVEKKNSVS</sequence>
<comment type="caution">
    <text evidence="1">The sequence shown here is derived from an EMBL/GenBank/DDBJ whole genome shotgun (WGS) entry which is preliminary data.</text>
</comment>
<accession>A0A7J7GTX2</accession>
<gene>
    <name evidence="1" type="ORF">HYC85_017984</name>
</gene>